<dbReference type="OrthoDB" id="8772678at2"/>
<dbReference type="GO" id="GO:0016301">
    <property type="term" value="F:kinase activity"/>
    <property type="evidence" value="ECO:0007669"/>
    <property type="project" value="UniProtKB-KW"/>
</dbReference>
<accession>A0A1H2LB38</accession>
<gene>
    <name evidence="2" type="ORF">SAMN04489737_0116</name>
</gene>
<reference evidence="3" key="1">
    <citation type="submission" date="2016-10" db="EMBL/GenBank/DDBJ databases">
        <authorList>
            <person name="Varghese N."/>
            <person name="Submissions S."/>
        </authorList>
    </citation>
    <scope>NUCLEOTIDE SEQUENCE [LARGE SCALE GENOMIC DNA]</scope>
    <source>
        <strain evidence="3">DSM 10002</strain>
    </source>
</reference>
<dbReference type="InterPro" id="IPR000600">
    <property type="entry name" value="ROK"/>
</dbReference>
<evidence type="ECO:0000256" key="1">
    <source>
        <dbReference type="ARBA" id="ARBA00006479"/>
    </source>
</evidence>
<dbReference type="PANTHER" id="PTHR18964">
    <property type="entry name" value="ROK (REPRESSOR, ORF, KINASE) FAMILY"/>
    <property type="match status" value="1"/>
</dbReference>
<keyword evidence="2" id="KW-0808">Transferase</keyword>
<dbReference type="EMBL" id="LT629804">
    <property type="protein sequence ID" value="SDU77666.1"/>
    <property type="molecule type" value="Genomic_DNA"/>
</dbReference>
<comment type="similarity">
    <text evidence="1">Belongs to the ROK (NagC/XylR) family.</text>
</comment>
<sequence length="306" mass="31641">MVLLSLDIGGTKVGWAIVAGQPDALMVTERGSIPTQAFDGGPRVAQRIGELATELVSRYDADGVAVASAGVVDPETGAIVSATGTMPGWGGTSLGLMLRELTGKPVWVINDVHAHGLGESLLGSGRGFRSVLACAVGTGIGGAHIVDGHIVFGDHNLAGHFGHIHHHYAAGQPCSCGREGHIEAICSGSGITDWFNSRADGITVANGRELQDLAESGNELAIATFAESGYALGEALGSLANAIDPSVVVLSGSMTKSGDLWWKEVRRGYCASAMDFVAGLELRNGELGSDAPLFGAALYYYSRENH</sequence>
<keyword evidence="3" id="KW-1185">Reference proteome</keyword>
<dbReference type="GeneID" id="65343875"/>
<dbReference type="SUPFAM" id="SSF53067">
    <property type="entry name" value="Actin-like ATPase domain"/>
    <property type="match status" value="1"/>
</dbReference>
<evidence type="ECO:0000313" key="2">
    <source>
        <dbReference type="EMBL" id="SDU77666.1"/>
    </source>
</evidence>
<organism evidence="2 3">
    <name type="scientific">Arcanobacterium phocae</name>
    <dbReference type="NCBI Taxonomy" id="131112"/>
    <lineage>
        <taxon>Bacteria</taxon>
        <taxon>Bacillati</taxon>
        <taxon>Actinomycetota</taxon>
        <taxon>Actinomycetes</taxon>
        <taxon>Actinomycetales</taxon>
        <taxon>Actinomycetaceae</taxon>
        <taxon>Arcanobacterium</taxon>
    </lineage>
</organism>
<proteinExistence type="inferred from homology"/>
<keyword evidence="2" id="KW-0418">Kinase</keyword>
<dbReference type="Pfam" id="PF00480">
    <property type="entry name" value="ROK"/>
    <property type="match status" value="1"/>
</dbReference>
<dbReference type="InterPro" id="IPR043129">
    <property type="entry name" value="ATPase_NBD"/>
</dbReference>
<dbReference type="AlphaFoldDB" id="A0A1H2LB38"/>
<dbReference type="RefSeq" id="WP_091278650.1">
    <property type="nucleotide sequence ID" value="NZ_LT629804.1"/>
</dbReference>
<dbReference type="Proteomes" id="UP000214355">
    <property type="component" value="Chromosome I"/>
</dbReference>
<dbReference type="STRING" id="131112.SAMN04489737_0116"/>
<name>A0A1H2LB38_9ACTO</name>
<dbReference type="PANTHER" id="PTHR18964:SF169">
    <property type="entry name" value="N-ACETYLMANNOSAMINE KINASE"/>
    <property type="match status" value="1"/>
</dbReference>
<evidence type="ECO:0000313" key="3">
    <source>
        <dbReference type="Proteomes" id="UP000214355"/>
    </source>
</evidence>
<protein>
    <submittedName>
        <fullName evidence="2">Glucokinase</fullName>
    </submittedName>
</protein>
<dbReference type="Gene3D" id="3.30.420.40">
    <property type="match status" value="2"/>
</dbReference>